<dbReference type="PANTHER" id="PTHR10590:SF4">
    <property type="entry name" value="SOLUTE CARRIER FAMILY 28 MEMBER 3"/>
    <property type="match status" value="1"/>
</dbReference>
<keyword evidence="6 7" id="KW-0472">Membrane</keyword>
<evidence type="ECO:0000256" key="1">
    <source>
        <dbReference type="ARBA" id="ARBA00004651"/>
    </source>
</evidence>
<feature type="transmembrane region" description="Helical" evidence="7">
    <location>
        <begin position="128"/>
        <end position="151"/>
    </location>
</feature>
<dbReference type="Pfam" id="PF07670">
    <property type="entry name" value="Gate"/>
    <property type="match status" value="1"/>
</dbReference>
<evidence type="ECO:0000256" key="7">
    <source>
        <dbReference type="SAM" id="Phobius"/>
    </source>
</evidence>
<keyword evidence="11" id="KW-1185">Reference proteome</keyword>
<dbReference type="Pfam" id="PF07662">
    <property type="entry name" value="Nucleos_tra2_C"/>
    <property type="match status" value="1"/>
</dbReference>
<protein>
    <submittedName>
        <fullName evidence="12 13">Sodium/nucleoside cotransporter 2-like</fullName>
    </submittedName>
</protein>
<keyword evidence="4 7" id="KW-0812">Transmembrane</keyword>
<dbReference type="OrthoDB" id="6075923at2759"/>
<dbReference type="RefSeq" id="XP_022344253.1">
    <property type="nucleotide sequence ID" value="XM_022488545.1"/>
</dbReference>
<dbReference type="AlphaFoldDB" id="A0A8B8EXE2"/>
<dbReference type="InterPro" id="IPR002668">
    <property type="entry name" value="CNT_N_dom"/>
</dbReference>
<accession>A0A8B8EXE2</accession>
<comment type="similarity">
    <text evidence="2">Belongs to the concentrative nucleoside transporter (CNT) (TC 2.A.41) family.</text>
</comment>
<dbReference type="RefSeq" id="XP_022344251.1">
    <property type="nucleotide sequence ID" value="XM_022488543.1"/>
</dbReference>
<feature type="transmembrane region" description="Helical" evidence="7">
    <location>
        <begin position="12"/>
        <end position="28"/>
    </location>
</feature>
<evidence type="ECO:0000256" key="4">
    <source>
        <dbReference type="ARBA" id="ARBA00022692"/>
    </source>
</evidence>
<dbReference type="InterPro" id="IPR011642">
    <property type="entry name" value="Gate_dom"/>
</dbReference>
<feature type="transmembrane region" description="Helical" evidence="7">
    <location>
        <begin position="40"/>
        <end position="59"/>
    </location>
</feature>
<feature type="transmembrane region" description="Helical" evidence="7">
    <location>
        <begin position="256"/>
        <end position="281"/>
    </location>
</feature>
<feature type="domain" description="Nucleoside transporter/FeoB GTPase Gate" evidence="10">
    <location>
        <begin position="96"/>
        <end position="190"/>
    </location>
</feature>
<sequence>MVLINLSTPKNLVSLAGIALLLFLSWSISYHKTKIDPRPVVWGLTLQFLLGLFVLRTNVGQHTFSFLGKQVEHFLSHVIAGVEFVFGDNYKDFEFVFKLMPTVIFVNSAVSVLYHIGVMQAVIEKLAVVMYYTMGTSAAETLCTASSIFLGQPEASFTIRPYLEKMTHSELHAIMTAGFASVTADVFGLFVVYGISSAHILTAVLMSAPAGLAVSKIIYPEVEVPETEKLSRMKQNENSRETANVIDAAARGATDAIFVVFAVVASLISFLSLLHFINAVINYLGELVDINDLSLDVILSYILIPIVFLMGVPWSDCRVIGEVVGLKTVINEFVGYQRLGSYISANQVSRKAETIATYALCGFSNPTTIGITLSGLGALIPSRRKDLAKLVMTSWIAGSIACFLTACFAGLMYLEEESDFFPSTTLDTTLRVSTTFAILS</sequence>
<dbReference type="KEGG" id="cvn:111137194"/>
<feature type="transmembrane region" description="Helical" evidence="7">
    <location>
        <begin position="200"/>
        <end position="219"/>
    </location>
</feature>
<comment type="subcellular location">
    <subcellularLocation>
        <location evidence="1">Cell membrane</location>
        <topology evidence="1">Multi-pass membrane protein</topology>
    </subcellularLocation>
</comment>
<evidence type="ECO:0000256" key="3">
    <source>
        <dbReference type="ARBA" id="ARBA00022475"/>
    </source>
</evidence>
<dbReference type="InterPro" id="IPR008276">
    <property type="entry name" value="C_nuclsd_transpt"/>
</dbReference>
<evidence type="ECO:0000313" key="12">
    <source>
        <dbReference type="RefSeq" id="XP_022344251.1"/>
    </source>
</evidence>
<feature type="transmembrane region" description="Helical" evidence="7">
    <location>
        <begin position="95"/>
        <end position="116"/>
    </location>
</feature>
<evidence type="ECO:0000259" key="8">
    <source>
        <dbReference type="Pfam" id="PF01773"/>
    </source>
</evidence>
<feature type="domain" description="Concentrative nucleoside transporter N-terminal" evidence="8">
    <location>
        <begin position="16"/>
        <end position="88"/>
    </location>
</feature>
<organism evidence="11 14">
    <name type="scientific">Crassostrea virginica</name>
    <name type="common">Eastern oyster</name>
    <dbReference type="NCBI Taxonomy" id="6565"/>
    <lineage>
        <taxon>Eukaryota</taxon>
        <taxon>Metazoa</taxon>
        <taxon>Spiralia</taxon>
        <taxon>Lophotrochozoa</taxon>
        <taxon>Mollusca</taxon>
        <taxon>Bivalvia</taxon>
        <taxon>Autobranchia</taxon>
        <taxon>Pteriomorphia</taxon>
        <taxon>Ostreida</taxon>
        <taxon>Ostreoidea</taxon>
        <taxon>Ostreidae</taxon>
        <taxon>Crassostrea</taxon>
    </lineage>
</organism>
<dbReference type="GO" id="GO:0005415">
    <property type="term" value="F:nucleoside:sodium symporter activity"/>
    <property type="evidence" value="ECO:0007669"/>
    <property type="project" value="TreeGrafter"/>
</dbReference>
<evidence type="ECO:0000256" key="6">
    <source>
        <dbReference type="ARBA" id="ARBA00023136"/>
    </source>
</evidence>
<evidence type="ECO:0000259" key="9">
    <source>
        <dbReference type="Pfam" id="PF07662"/>
    </source>
</evidence>
<evidence type="ECO:0000256" key="2">
    <source>
        <dbReference type="ARBA" id="ARBA00009033"/>
    </source>
</evidence>
<keyword evidence="5 7" id="KW-1133">Transmembrane helix</keyword>
<dbReference type="PANTHER" id="PTHR10590">
    <property type="entry name" value="SODIUM/NUCLEOSIDE COTRANSPORTER"/>
    <property type="match status" value="1"/>
</dbReference>
<dbReference type="Pfam" id="PF01773">
    <property type="entry name" value="Nucleos_tra2_N"/>
    <property type="match status" value="1"/>
</dbReference>
<evidence type="ECO:0000256" key="5">
    <source>
        <dbReference type="ARBA" id="ARBA00022989"/>
    </source>
</evidence>
<reference evidence="12 13" key="1">
    <citation type="submission" date="2025-04" db="UniProtKB">
        <authorList>
            <consortium name="RefSeq"/>
        </authorList>
    </citation>
    <scope>IDENTIFICATION</scope>
    <source>
        <tissue evidence="12 13">Whole sample</tissue>
    </source>
</reference>
<dbReference type="GO" id="GO:0005886">
    <property type="term" value="C:plasma membrane"/>
    <property type="evidence" value="ECO:0007669"/>
    <property type="project" value="UniProtKB-SubCell"/>
</dbReference>
<evidence type="ECO:0000313" key="11">
    <source>
        <dbReference type="Proteomes" id="UP000694844"/>
    </source>
</evidence>
<feature type="transmembrane region" description="Helical" evidence="7">
    <location>
        <begin position="293"/>
        <end position="314"/>
    </location>
</feature>
<evidence type="ECO:0000313" key="13">
    <source>
        <dbReference type="RefSeq" id="XP_022344252.1"/>
    </source>
</evidence>
<feature type="transmembrane region" description="Helical" evidence="7">
    <location>
        <begin position="392"/>
        <end position="414"/>
    </location>
</feature>
<dbReference type="RefSeq" id="XP_022344252.1">
    <property type="nucleotide sequence ID" value="XM_022488544.1"/>
</dbReference>
<proteinExistence type="inferred from homology"/>
<evidence type="ECO:0000259" key="10">
    <source>
        <dbReference type="Pfam" id="PF07670"/>
    </source>
</evidence>
<evidence type="ECO:0000313" key="14">
    <source>
        <dbReference type="RefSeq" id="XP_022344253.1"/>
    </source>
</evidence>
<feature type="transmembrane region" description="Helical" evidence="7">
    <location>
        <begin position="171"/>
        <end position="193"/>
    </location>
</feature>
<dbReference type="Proteomes" id="UP000694844">
    <property type="component" value="Chromosome 5"/>
</dbReference>
<name>A0A8B8EXE2_CRAVI</name>
<feature type="transmembrane region" description="Helical" evidence="7">
    <location>
        <begin position="355"/>
        <end position="380"/>
    </location>
</feature>
<dbReference type="GeneID" id="111137194"/>
<keyword evidence="3" id="KW-1003">Cell membrane</keyword>
<feature type="domain" description="Concentrative nucleoside transporter C-terminal" evidence="9">
    <location>
        <begin position="199"/>
        <end position="410"/>
    </location>
</feature>
<dbReference type="InterPro" id="IPR011657">
    <property type="entry name" value="CNT_C_dom"/>
</dbReference>
<gene>
    <name evidence="12 13 14" type="primary">LOC111137194</name>
</gene>